<sequence>MFQSSSLLHKKTEPPIQVQDSIITTWTIRHPTFNRNNLITRAELYQLSYILRAKWSMHEGVRCFFYSFPWPSWAILGFN</sequence>
<organism evidence="1 2">
    <name type="scientific">Gossypium mustelinum</name>
    <name type="common">Cotton</name>
    <name type="synonym">Gossypium caicoense</name>
    <dbReference type="NCBI Taxonomy" id="34275"/>
    <lineage>
        <taxon>Eukaryota</taxon>
        <taxon>Viridiplantae</taxon>
        <taxon>Streptophyta</taxon>
        <taxon>Embryophyta</taxon>
        <taxon>Tracheophyta</taxon>
        <taxon>Spermatophyta</taxon>
        <taxon>Magnoliopsida</taxon>
        <taxon>eudicotyledons</taxon>
        <taxon>Gunneridae</taxon>
        <taxon>Pentapetalae</taxon>
        <taxon>rosids</taxon>
        <taxon>malvids</taxon>
        <taxon>Malvales</taxon>
        <taxon>Malvaceae</taxon>
        <taxon>Malvoideae</taxon>
        <taxon>Gossypium</taxon>
    </lineage>
</organism>
<evidence type="ECO:0000313" key="1">
    <source>
        <dbReference type="EMBL" id="TYJ17364.1"/>
    </source>
</evidence>
<name>A0A5D2XTR9_GOSMU</name>
<evidence type="ECO:0000313" key="2">
    <source>
        <dbReference type="Proteomes" id="UP000323597"/>
    </source>
</evidence>
<dbReference type="EMBL" id="CM017644">
    <property type="protein sequence ID" value="TYJ17364.1"/>
    <property type="molecule type" value="Genomic_DNA"/>
</dbReference>
<dbReference type="Proteomes" id="UP000323597">
    <property type="component" value="Chromosome A09"/>
</dbReference>
<dbReference type="AlphaFoldDB" id="A0A5D2XTR9"/>
<proteinExistence type="predicted"/>
<keyword evidence="2" id="KW-1185">Reference proteome</keyword>
<gene>
    <name evidence="1" type="ORF">E1A91_A09G047100v1</name>
</gene>
<accession>A0A5D2XTR9</accession>
<protein>
    <submittedName>
        <fullName evidence="1">Uncharacterized protein</fullName>
    </submittedName>
</protein>
<reference evidence="1 2" key="1">
    <citation type="submission" date="2019-07" db="EMBL/GenBank/DDBJ databases">
        <title>WGS assembly of Gossypium mustelinum.</title>
        <authorList>
            <person name="Chen Z.J."/>
            <person name="Sreedasyam A."/>
            <person name="Ando A."/>
            <person name="Song Q."/>
            <person name="De L."/>
            <person name="Hulse-Kemp A."/>
            <person name="Ding M."/>
            <person name="Ye W."/>
            <person name="Kirkbride R."/>
            <person name="Jenkins J."/>
            <person name="Plott C."/>
            <person name="Lovell J."/>
            <person name="Lin Y.-M."/>
            <person name="Vaughn R."/>
            <person name="Liu B."/>
            <person name="Li W."/>
            <person name="Simpson S."/>
            <person name="Scheffler B."/>
            <person name="Saski C."/>
            <person name="Grover C."/>
            <person name="Hu G."/>
            <person name="Conover J."/>
            <person name="Carlson J."/>
            <person name="Shu S."/>
            <person name="Boston L."/>
            <person name="Williams M."/>
            <person name="Peterson D."/>
            <person name="Mcgee K."/>
            <person name="Jones D."/>
            <person name="Wendel J."/>
            <person name="Stelly D."/>
            <person name="Grimwood J."/>
            <person name="Schmutz J."/>
        </authorList>
    </citation>
    <scope>NUCLEOTIDE SEQUENCE [LARGE SCALE GENOMIC DNA]</scope>
    <source>
        <strain evidence="1">1408120.09</strain>
    </source>
</reference>